<accession>A0A8T0IY04</accession>
<protein>
    <submittedName>
        <fullName evidence="1">Uncharacterized protein</fullName>
    </submittedName>
</protein>
<comment type="caution">
    <text evidence="1">The sequence shown here is derived from an EMBL/GenBank/DDBJ whole genome shotgun (WGS) entry which is preliminary data.</text>
</comment>
<keyword evidence="2" id="KW-1185">Reference proteome</keyword>
<dbReference type="AlphaFoldDB" id="A0A8T0IY04"/>
<dbReference type="EMBL" id="CM026422">
    <property type="protein sequence ID" value="KAG0587779.1"/>
    <property type="molecule type" value="Genomic_DNA"/>
</dbReference>
<dbReference type="Proteomes" id="UP000822688">
    <property type="component" value="Chromosome 2"/>
</dbReference>
<reference evidence="1" key="1">
    <citation type="submission" date="2020-06" db="EMBL/GenBank/DDBJ databases">
        <title>WGS assembly of Ceratodon purpureus strain R40.</title>
        <authorList>
            <person name="Carey S.B."/>
            <person name="Jenkins J."/>
            <person name="Shu S."/>
            <person name="Lovell J.T."/>
            <person name="Sreedasyam A."/>
            <person name="Maumus F."/>
            <person name="Tiley G.P."/>
            <person name="Fernandez-Pozo N."/>
            <person name="Barry K."/>
            <person name="Chen C."/>
            <person name="Wang M."/>
            <person name="Lipzen A."/>
            <person name="Daum C."/>
            <person name="Saski C.A."/>
            <person name="Payton A.C."/>
            <person name="Mcbreen J.C."/>
            <person name="Conrad R.E."/>
            <person name="Kollar L.M."/>
            <person name="Olsson S."/>
            <person name="Huttunen S."/>
            <person name="Landis J.B."/>
            <person name="Wickett N.J."/>
            <person name="Johnson M.G."/>
            <person name="Rensing S.A."/>
            <person name="Grimwood J."/>
            <person name="Schmutz J."/>
            <person name="Mcdaniel S.F."/>
        </authorList>
    </citation>
    <scope>NUCLEOTIDE SEQUENCE</scope>
    <source>
        <strain evidence="1">R40</strain>
    </source>
</reference>
<evidence type="ECO:0000313" key="1">
    <source>
        <dbReference type="EMBL" id="KAG0587779.1"/>
    </source>
</evidence>
<gene>
    <name evidence="1" type="ORF">KC19_2G190800</name>
</gene>
<organism evidence="1 2">
    <name type="scientific">Ceratodon purpureus</name>
    <name type="common">Fire moss</name>
    <name type="synonym">Dicranum purpureum</name>
    <dbReference type="NCBI Taxonomy" id="3225"/>
    <lineage>
        <taxon>Eukaryota</taxon>
        <taxon>Viridiplantae</taxon>
        <taxon>Streptophyta</taxon>
        <taxon>Embryophyta</taxon>
        <taxon>Bryophyta</taxon>
        <taxon>Bryophytina</taxon>
        <taxon>Bryopsida</taxon>
        <taxon>Dicranidae</taxon>
        <taxon>Pseudoditrichales</taxon>
        <taxon>Ditrichaceae</taxon>
        <taxon>Ceratodon</taxon>
    </lineage>
</organism>
<evidence type="ECO:0000313" key="2">
    <source>
        <dbReference type="Proteomes" id="UP000822688"/>
    </source>
</evidence>
<name>A0A8T0IY04_CERPU</name>
<sequence>MASRWSAELKNGDDRIPSAECFHCHPEAMGAMEVTLLAFVCFKSQVLAGFSEATYCEVAQYFRKRTNEIMKKLSVNYIYILLIFKI</sequence>
<proteinExistence type="predicted"/>